<sequence>MRKFGLVLLLMVSYPSFSKNMDDFFIEHPDIKENIALRHQVISTTQGLITMDSYTSGTNAADTLKNEGYDYAKLALRQIVNLCELEATPLNHDECELAKKNAK</sequence>
<comment type="caution">
    <text evidence="2">The sequence shown here is derived from an EMBL/GenBank/DDBJ whole genome shotgun (WGS) entry which is preliminary data.</text>
</comment>
<name>A0ABM9S2J7_YEREN</name>
<protein>
    <recommendedName>
        <fullName evidence="4">Lipoprotein</fullName>
    </recommendedName>
</protein>
<dbReference type="Proteomes" id="UP000041601">
    <property type="component" value="Unassembled WGS sequence"/>
</dbReference>
<evidence type="ECO:0000313" key="3">
    <source>
        <dbReference type="Proteomes" id="UP000041601"/>
    </source>
</evidence>
<feature type="chain" id="PRO_5045982328" description="Lipoprotein" evidence="1">
    <location>
        <begin position="19"/>
        <end position="103"/>
    </location>
</feature>
<reference evidence="2 3" key="1">
    <citation type="submission" date="2015-03" db="EMBL/GenBank/DDBJ databases">
        <authorList>
            <consortium name="Pathogen Informatics"/>
            <person name="Murphy D."/>
        </authorList>
    </citation>
    <scope>NUCLEOTIDE SEQUENCE [LARGE SCALE GENOMIC DNA]</scope>
    <source>
        <strain evidence="2 3">IP05342</strain>
    </source>
</reference>
<keyword evidence="3" id="KW-1185">Reference proteome</keyword>
<gene>
    <name evidence="2" type="ORF">ERS137959_02677</name>
</gene>
<evidence type="ECO:0000256" key="1">
    <source>
        <dbReference type="SAM" id="SignalP"/>
    </source>
</evidence>
<proteinExistence type="predicted"/>
<accession>A0ABM9S2J7</accession>
<organism evidence="2 3">
    <name type="scientific">Yersinia enterocolitica</name>
    <dbReference type="NCBI Taxonomy" id="630"/>
    <lineage>
        <taxon>Bacteria</taxon>
        <taxon>Pseudomonadati</taxon>
        <taxon>Pseudomonadota</taxon>
        <taxon>Gammaproteobacteria</taxon>
        <taxon>Enterobacterales</taxon>
        <taxon>Yersiniaceae</taxon>
        <taxon>Yersinia</taxon>
    </lineage>
</organism>
<keyword evidence="1" id="KW-0732">Signal</keyword>
<evidence type="ECO:0008006" key="4">
    <source>
        <dbReference type="Google" id="ProtNLM"/>
    </source>
</evidence>
<evidence type="ECO:0000313" key="2">
    <source>
        <dbReference type="EMBL" id="CND96796.1"/>
    </source>
</evidence>
<dbReference type="EMBL" id="CPXJ01000032">
    <property type="protein sequence ID" value="CND96796.1"/>
    <property type="molecule type" value="Genomic_DNA"/>
</dbReference>
<dbReference type="RefSeq" id="WP_050156394.1">
    <property type="nucleotide sequence ID" value="NZ_CPXJ01000032.1"/>
</dbReference>
<feature type="signal peptide" evidence="1">
    <location>
        <begin position="1"/>
        <end position="18"/>
    </location>
</feature>